<accession>A0A0J6SVJ9</accession>
<dbReference type="InterPro" id="IPR028427">
    <property type="entry name" value="Met_Sox_Rdtase_MsrB"/>
</dbReference>
<dbReference type="OrthoDB" id="9785497at2"/>
<dbReference type="PANTHER" id="PTHR10173">
    <property type="entry name" value="METHIONINE SULFOXIDE REDUCTASE"/>
    <property type="match status" value="1"/>
</dbReference>
<dbReference type="AlphaFoldDB" id="A0A0J6SVJ9"/>
<dbReference type="GO" id="GO:0033743">
    <property type="term" value="F:peptide-methionine (R)-S-oxide reductase activity"/>
    <property type="evidence" value="ECO:0007669"/>
    <property type="project" value="UniProtKB-EC"/>
</dbReference>
<organism evidence="10 11">
    <name type="scientific">Methylobacterium tarhaniae</name>
    <dbReference type="NCBI Taxonomy" id="1187852"/>
    <lineage>
        <taxon>Bacteria</taxon>
        <taxon>Pseudomonadati</taxon>
        <taxon>Pseudomonadota</taxon>
        <taxon>Alphaproteobacteria</taxon>
        <taxon>Hyphomicrobiales</taxon>
        <taxon>Methylobacteriaceae</taxon>
        <taxon>Methylobacterium</taxon>
    </lineage>
</organism>
<dbReference type="PATRIC" id="fig|1187852.3.peg.1251"/>
<evidence type="ECO:0000256" key="3">
    <source>
        <dbReference type="ARBA" id="ARBA00012499"/>
    </source>
</evidence>
<sequence>MAANDTGTAETRTEAEWRRSLTPRQYRVLREHGTERAGTSPLDHEKRTGTFACAGCGQPLFDSATKFESGTGWPSFYAPLDGAVETQTDRSFFMTRTEVHCARCQGHLGHVFDDGPAPTGLRYCMNGVAMTFEPQE</sequence>
<dbReference type="GO" id="GO:0030091">
    <property type="term" value="P:protein repair"/>
    <property type="evidence" value="ECO:0007669"/>
    <property type="project" value="InterPro"/>
</dbReference>
<feature type="region of interest" description="Disordered" evidence="8">
    <location>
        <begin position="1"/>
        <end position="20"/>
    </location>
</feature>
<keyword evidence="11" id="KW-1185">Reference proteome</keyword>
<dbReference type="InterPro" id="IPR002579">
    <property type="entry name" value="Met_Sox_Rdtase_MsrB_dom"/>
</dbReference>
<dbReference type="Proteomes" id="UP000036449">
    <property type="component" value="Unassembled WGS sequence"/>
</dbReference>
<evidence type="ECO:0000259" key="9">
    <source>
        <dbReference type="PROSITE" id="PS51790"/>
    </source>
</evidence>
<dbReference type="Pfam" id="PF01641">
    <property type="entry name" value="SelR"/>
    <property type="match status" value="1"/>
</dbReference>
<evidence type="ECO:0000256" key="5">
    <source>
        <dbReference type="ARBA" id="ARBA00022833"/>
    </source>
</evidence>
<evidence type="ECO:0000256" key="4">
    <source>
        <dbReference type="ARBA" id="ARBA00022723"/>
    </source>
</evidence>
<keyword evidence="4" id="KW-0479">Metal-binding</keyword>
<evidence type="ECO:0000256" key="2">
    <source>
        <dbReference type="ARBA" id="ARBA00007174"/>
    </source>
</evidence>
<dbReference type="SUPFAM" id="SSF51316">
    <property type="entry name" value="Mss4-like"/>
    <property type="match status" value="1"/>
</dbReference>
<evidence type="ECO:0000256" key="6">
    <source>
        <dbReference type="ARBA" id="ARBA00023002"/>
    </source>
</evidence>
<name>A0A0J6SVJ9_9HYPH</name>
<dbReference type="FunFam" id="2.170.150.20:FF:000001">
    <property type="entry name" value="Peptide methionine sulfoxide reductase MsrB"/>
    <property type="match status" value="1"/>
</dbReference>
<feature type="domain" description="MsrB" evidence="9">
    <location>
        <begin position="14"/>
        <end position="135"/>
    </location>
</feature>
<keyword evidence="5" id="KW-0862">Zinc</keyword>
<evidence type="ECO:0000313" key="10">
    <source>
        <dbReference type="EMBL" id="KMO37373.1"/>
    </source>
</evidence>
<evidence type="ECO:0000256" key="8">
    <source>
        <dbReference type="SAM" id="MobiDB-lite"/>
    </source>
</evidence>
<protein>
    <recommendedName>
        <fullName evidence="3">peptide-methionine (R)-S-oxide reductase</fullName>
        <ecNumber evidence="3">1.8.4.12</ecNumber>
    </recommendedName>
</protein>
<evidence type="ECO:0000313" key="11">
    <source>
        <dbReference type="Proteomes" id="UP000036449"/>
    </source>
</evidence>
<comment type="similarity">
    <text evidence="2">Belongs to the MsrB Met sulfoxide reductase family.</text>
</comment>
<comment type="caution">
    <text evidence="10">The sequence shown here is derived from an EMBL/GenBank/DDBJ whole genome shotgun (WGS) entry which is preliminary data.</text>
</comment>
<comment type="catalytic activity">
    <reaction evidence="7">
        <text>L-methionyl-[protein] + [thioredoxin]-disulfide + H2O = L-methionyl-(R)-S-oxide-[protein] + [thioredoxin]-dithiol</text>
        <dbReference type="Rhea" id="RHEA:24164"/>
        <dbReference type="Rhea" id="RHEA-COMP:10698"/>
        <dbReference type="Rhea" id="RHEA-COMP:10700"/>
        <dbReference type="Rhea" id="RHEA-COMP:12313"/>
        <dbReference type="Rhea" id="RHEA-COMP:12314"/>
        <dbReference type="ChEBI" id="CHEBI:15377"/>
        <dbReference type="ChEBI" id="CHEBI:16044"/>
        <dbReference type="ChEBI" id="CHEBI:29950"/>
        <dbReference type="ChEBI" id="CHEBI:45764"/>
        <dbReference type="ChEBI" id="CHEBI:50058"/>
        <dbReference type="EC" id="1.8.4.12"/>
    </reaction>
</comment>
<dbReference type="RefSeq" id="WP_048452503.1">
    <property type="nucleotide sequence ID" value="NZ_JBNNPJ010000174.1"/>
</dbReference>
<dbReference type="InterPro" id="IPR011057">
    <property type="entry name" value="Mss4-like_sf"/>
</dbReference>
<evidence type="ECO:0000256" key="1">
    <source>
        <dbReference type="ARBA" id="ARBA00001947"/>
    </source>
</evidence>
<evidence type="ECO:0000256" key="7">
    <source>
        <dbReference type="ARBA" id="ARBA00048488"/>
    </source>
</evidence>
<proteinExistence type="inferred from homology"/>
<dbReference type="GO" id="GO:0006979">
    <property type="term" value="P:response to oxidative stress"/>
    <property type="evidence" value="ECO:0007669"/>
    <property type="project" value="InterPro"/>
</dbReference>
<gene>
    <name evidence="10" type="ORF">VQ03_19250</name>
</gene>
<comment type="cofactor">
    <cofactor evidence="1">
        <name>Zn(2+)</name>
        <dbReference type="ChEBI" id="CHEBI:29105"/>
    </cofactor>
</comment>
<dbReference type="EC" id="1.8.4.12" evidence="3"/>
<dbReference type="GO" id="GO:0005737">
    <property type="term" value="C:cytoplasm"/>
    <property type="evidence" value="ECO:0007669"/>
    <property type="project" value="TreeGrafter"/>
</dbReference>
<reference evidence="10 11" key="1">
    <citation type="submission" date="2015-03" db="EMBL/GenBank/DDBJ databases">
        <title>Genome sequencing of Methylobacterium tarhaniae DSM 25844.</title>
        <authorList>
            <person name="Chaudhry V."/>
            <person name="Patil P.B."/>
        </authorList>
    </citation>
    <scope>NUCLEOTIDE SEQUENCE [LARGE SCALE GENOMIC DNA]</scope>
    <source>
        <strain evidence="10 11">DSM 25844</strain>
    </source>
</reference>
<dbReference type="GO" id="GO:0046872">
    <property type="term" value="F:metal ion binding"/>
    <property type="evidence" value="ECO:0007669"/>
    <property type="project" value="UniProtKB-KW"/>
</dbReference>
<keyword evidence="6" id="KW-0560">Oxidoreductase</keyword>
<dbReference type="Gene3D" id="2.170.150.20">
    <property type="entry name" value="Peptide methionine sulfoxide reductase"/>
    <property type="match status" value="1"/>
</dbReference>
<dbReference type="NCBIfam" id="TIGR00357">
    <property type="entry name" value="peptide-methionine (R)-S-oxide reductase MsrB"/>
    <property type="match status" value="1"/>
</dbReference>
<feature type="compositionally biased region" description="Polar residues" evidence="8">
    <location>
        <begin position="1"/>
        <end position="10"/>
    </location>
</feature>
<dbReference type="PROSITE" id="PS51790">
    <property type="entry name" value="MSRB"/>
    <property type="match status" value="1"/>
</dbReference>
<dbReference type="PANTHER" id="PTHR10173:SF57">
    <property type="entry name" value="PEPTIDE-METHIONINE (R)-S-OXIDE REDUCTASE"/>
    <property type="match status" value="1"/>
</dbReference>
<dbReference type="EMBL" id="LABZ01000134">
    <property type="protein sequence ID" value="KMO37373.1"/>
    <property type="molecule type" value="Genomic_DNA"/>
</dbReference>